<keyword evidence="8" id="KW-1185">Reference proteome</keyword>
<dbReference type="InterPro" id="IPR011251">
    <property type="entry name" value="Luciferase-like_dom"/>
</dbReference>
<protein>
    <recommendedName>
        <fullName evidence="6">Luciferase-like domain-containing protein</fullName>
    </recommendedName>
</protein>
<dbReference type="PIRSF" id="PIRSF000337">
    <property type="entry name" value="NTA_MOA"/>
    <property type="match status" value="1"/>
</dbReference>
<name>A0A4C2EB04_9SACH</name>
<comment type="caution">
    <text evidence="7">The sequence shown here is derived from an EMBL/GenBank/DDBJ whole genome shotgun (WGS) entry which is preliminary data.</text>
</comment>
<evidence type="ECO:0000256" key="3">
    <source>
        <dbReference type="ARBA" id="ARBA00023002"/>
    </source>
</evidence>
<organism evidence="7 8">
    <name type="scientific">Zygosaccharomyces mellis</name>
    <dbReference type="NCBI Taxonomy" id="42258"/>
    <lineage>
        <taxon>Eukaryota</taxon>
        <taxon>Fungi</taxon>
        <taxon>Dikarya</taxon>
        <taxon>Ascomycota</taxon>
        <taxon>Saccharomycotina</taxon>
        <taxon>Saccharomycetes</taxon>
        <taxon>Saccharomycetales</taxon>
        <taxon>Saccharomycetaceae</taxon>
        <taxon>Zygosaccharomyces</taxon>
    </lineage>
</organism>
<accession>A0A4C2EB04</accession>
<dbReference type="InterPro" id="IPR036661">
    <property type="entry name" value="Luciferase-like_sf"/>
</dbReference>
<dbReference type="OrthoDB" id="5561043at2759"/>
<dbReference type="Gene3D" id="3.20.20.30">
    <property type="entry name" value="Luciferase-like domain"/>
    <property type="match status" value="1"/>
</dbReference>
<dbReference type="GO" id="GO:0004497">
    <property type="term" value="F:monooxygenase activity"/>
    <property type="evidence" value="ECO:0007669"/>
    <property type="project" value="UniProtKB-KW"/>
</dbReference>
<dbReference type="NCBIfam" id="TIGR03860">
    <property type="entry name" value="FMN_nitrolo"/>
    <property type="match status" value="1"/>
</dbReference>
<proteinExistence type="inferred from homology"/>
<keyword evidence="1" id="KW-0285">Flavoprotein</keyword>
<keyword evidence="3" id="KW-0560">Oxidoreductase</keyword>
<evidence type="ECO:0000313" key="8">
    <source>
        <dbReference type="Proteomes" id="UP000301737"/>
    </source>
</evidence>
<evidence type="ECO:0000259" key="6">
    <source>
        <dbReference type="Pfam" id="PF00296"/>
    </source>
</evidence>
<dbReference type="AlphaFoldDB" id="A0A4C2EB04"/>
<dbReference type="Pfam" id="PF00296">
    <property type="entry name" value="Bac_luciferase"/>
    <property type="match status" value="1"/>
</dbReference>
<evidence type="ECO:0000256" key="4">
    <source>
        <dbReference type="ARBA" id="ARBA00023033"/>
    </source>
</evidence>
<evidence type="ECO:0000256" key="2">
    <source>
        <dbReference type="ARBA" id="ARBA00022643"/>
    </source>
</evidence>
<dbReference type="GO" id="GO:0016705">
    <property type="term" value="F:oxidoreductase activity, acting on paired donors, with incorporation or reduction of molecular oxygen"/>
    <property type="evidence" value="ECO:0007669"/>
    <property type="project" value="InterPro"/>
</dbReference>
<dbReference type="Proteomes" id="UP000301737">
    <property type="component" value="Unassembled WGS sequence"/>
</dbReference>
<evidence type="ECO:0000313" key="7">
    <source>
        <dbReference type="EMBL" id="GCF00020.1"/>
    </source>
</evidence>
<feature type="domain" description="Luciferase-like" evidence="6">
    <location>
        <begin position="59"/>
        <end position="414"/>
    </location>
</feature>
<dbReference type="SUPFAM" id="SSF51679">
    <property type="entry name" value="Bacterial luciferase-like"/>
    <property type="match status" value="1"/>
</dbReference>
<evidence type="ECO:0000256" key="5">
    <source>
        <dbReference type="ARBA" id="ARBA00033748"/>
    </source>
</evidence>
<keyword evidence="2" id="KW-0288">FMN</keyword>
<reference evidence="7 8" key="1">
    <citation type="submission" date="2019-01" db="EMBL/GenBank/DDBJ databases">
        <title>Draft Genome Sequencing of Zygosaccharomyces mellis Ca-7.</title>
        <authorList>
            <person name="Shiwa Y."/>
            <person name="Kanesaki Y."/>
            <person name="Ishige T."/>
            <person name="Mura K."/>
            <person name="Hori T."/>
            <person name="Tamura T."/>
        </authorList>
    </citation>
    <scope>NUCLEOTIDE SEQUENCE [LARGE SCALE GENOMIC DNA]</scope>
    <source>
        <strain evidence="7 8">Ca-7</strain>
    </source>
</reference>
<dbReference type="EMBL" id="BIMX01000014">
    <property type="protein sequence ID" value="GCF00020.1"/>
    <property type="molecule type" value="Genomic_DNA"/>
</dbReference>
<gene>
    <name evidence="7" type="ORF">ZYGM_003566</name>
</gene>
<dbReference type="PANTHER" id="PTHR30011">
    <property type="entry name" value="ALKANESULFONATE MONOOXYGENASE-RELATED"/>
    <property type="match status" value="1"/>
</dbReference>
<sequence>MNFHKTPYADFSASVKRSKSEDRHRKKNLIINAFLMGSSGCQTLNNWKFPQDKSAELYSSPDYWTNLAQLLEKGKFNAVFFADTLGPYDVYKGPGNVEPVAKAGSQFPVSDPSYFIPLMAAVTSKLAFGVTMSTISEQPYHLARRLGTLDLITNGRMGWNVVTSYLSSAAKNLLNNQDLPPHDERYARTEEYIDVVYKLFLSSWREGALKLDVGRGIFTDPDGLRHINHEGNHFKVPGPAFAQPSAQRMPVVIQAGTSAKGKELAARNAEVVFLGSFTPQTASKAIEEIKNIAESKFNRNPRKIKFIGKITVVLGETHEEAEEKLSQIKRQGDDEAAKAMFSGWTGIDIDRFADDDVLTDVDHLATASAVRRWQDAYPRVEKWTKKAIIEEIKISGSGPAVIGTVSEVADDIQNWVDVSDIDGFNFAYTVLPEYFEDVVHKLLPELRRRGLAPEDYVEGFDDTLTFREQLFGQKTLDSSHPAAGLNWEIGESRQDFERRLPGASQALKGIC</sequence>
<dbReference type="InterPro" id="IPR051260">
    <property type="entry name" value="Diverse_substr_monoxygenases"/>
</dbReference>
<dbReference type="PANTHER" id="PTHR30011:SF16">
    <property type="entry name" value="C2H2 FINGER DOMAIN TRANSCRIPTION FACTOR (EUROFUNG)-RELATED"/>
    <property type="match status" value="1"/>
</dbReference>
<evidence type="ECO:0000256" key="1">
    <source>
        <dbReference type="ARBA" id="ARBA00022630"/>
    </source>
</evidence>
<comment type="similarity">
    <text evidence="5">Belongs to the NtaA/SnaA/DszA monooxygenase family.</text>
</comment>
<keyword evidence="4" id="KW-0503">Monooxygenase</keyword>
<dbReference type="InterPro" id="IPR016215">
    <property type="entry name" value="NTA_MOA"/>
</dbReference>